<comment type="caution">
    <text evidence="1">The sequence shown here is derived from an EMBL/GenBank/DDBJ whole genome shotgun (WGS) entry which is preliminary data.</text>
</comment>
<dbReference type="Pfam" id="PF08615">
    <property type="entry name" value="RNase_H2_suC"/>
    <property type="match status" value="1"/>
</dbReference>
<protein>
    <submittedName>
        <fullName evidence="1">Putative ribonuclease H2 subunit C-like isoform X2</fullName>
    </submittedName>
</protein>
<organism evidence="1 2">
    <name type="scientific">Stichopus japonicus</name>
    <name type="common">Sea cucumber</name>
    <dbReference type="NCBI Taxonomy" id="307972"/>
    <lineage>
        <taxon>Eukaryota</taxon>
        <taxon>Metazoa</taxon>
        <taxon>Echinodermata</taxon>
        <taxon>Eleutherozoa</taxon>
        <taxon>Echinozoa</taxon>
        <taxon>Holothuroidea</taxon>
        <taxon>Aspidochirotacea</taxon>
        <taxon>Aspidochirotida</taxon>
        <taxon>Stichopodidae</taxon>
        <taxon>Apostichopus</taxon>
    </lineage>
</organism>
<dbReference type="AlphaFoldDB" id="A0A2G8LMN0"/>
<dbReference type="GO" id="GO:0006401">
    <property type="term" value="P:RNA catabolic process"/>
    <property type="evidence" value="ECO:0007669"/>
    <property type="project" value="InterPro"/>
</dbReference>
<dbReference type="InterPro" id="IPR052863">
    <property type="entry name" value="RNase_H2_subunit_C"/>
</dbReference>
<evidence type="ECO:0000313" key="2">
    <source>
        <dbReference type="Proteomes" id="UP000230750"/>
    </source>
</evidence>
<keyword evidence="2" id="KW-1185">Reference proteome</keyword>
<dbReference type="GO" id="GO:0032299">
    <property type="term" value="C:ribonuclease H2 complex"/>
    <property type="evidence" value="ECO:0007669"/>
    <property type="project" value="InterPro"/>
</dbReference>
<sequence length="171" mass="18866">MHRISGPARLSGRIVRNYPVPVSAVINMSVHVTSNSAFSSAASVHLLPCTILSNGPAKVDVFFTSNTQEDEVGLVSAFRGRELRGQTVFIPDGYKGIVLQELNRPFTEDQDRNVRISAKFNEFTYWNLQTPPSSQDKVTSALQWANLSSVIHAPVSDDDQDNSPTSIEFSR</sequence>
<dbReference type="Gene3D" id="2.40.128.680">
    <property type="match status" value="1"/>
</dbReference>
<dbReference type="STRING" id="307972.A0A2G8LMN0"/>
<dbReference type="OrthoDB" id="6222486at2759"/>
<evidence type="ECO:0000313" key="1">
    <source>
        <dbReference type="EMBL" id="PIK61513.1"/>
    </source>
</evidence>
<dbReference type="PANTHER" id="PTHR47063:SF1">
    <property type="entry name" value="RIBONUCLEASE H2 SUBUNIT C"/>
    <property type="match status" value="1"/>
</dbReference>
<reference evidence="1 2" key="1">
    <citation type="journal article" date="2017" name="PLoS Biol.">
        <title>The sea cucumber genome provides insights into morphological evolution and visceral regeneration.</title>
        <authorList>
            <person name="Zhang X."/>
            <person name="Sun L."/>
            <person name="Yuan J."/>
            <person name="Sun Y."/>
            <person name="Gao Y."/>
            <person name="Zhang L."/>
            <person name="Li S."/>
            <person name="Dai H."/>
            <person name="Hamel J.F."/>
            <person name="Liu C."/>
            <person name="Yu Y."/>
            <person name="Liu S."/>
            <person name="Lin W."/>
            <person name="Guo K."/>
            <person name="Jin S."/>
            <person name="Xu P."/>
            <person name="Storey K.B."/>
            <person name="Huan P."/>
            <person name="Zhang T."/>
            <person name="Zhou Y."/>
            <person name="Zhang J."/>
            <person name="Lin C."/>
            <person name="Li X."/>
            <person name="Xing L."/>
            <person name="Huo D."/>
            <person name="Sun M."/>
            <person name="Wang L."/>
            <person name="Mercier A."/>
            <person name="Li F."/>
            <person name="Yang H."/>
            <person name="Xiang J."/>
        </authorList>
    </citation>
    <scope>NUCLEOTIDE SEQUENCE [LARGE SCALE GENOMIC DNA]</scope>
    <source>
        <strain evidence="1">Shaxun</strain>
        <tissue evidence="1">Muscle</tissue>
    </source>
</reference>
<accession>A0A2G8LMN0</accession>
<dbReference type="EMBL" id="MRZV01000030">
    <property type="protein sequence ID" value="PIK61513.1"/>
    <property type="molecule type" value="Genomic_DNA"/>
</dbReference>
<dbReference type="InterPro" id="IPR013924">
    <property type="entry name" value="RNase_H2_suC"/>
</dbReference>
<dbReference type="CDD" id="cd09271">
    <property type="entry name" value="RNase_H2-C"/>
    <property type="match status" value="1"/>
</dbReference>
<gene>
    <name evidence="1" type="ORF">BSL78_01526</name>
</gene>
<proteinExistence type="predicted"/>
<dbReference type="PANTHER" id="PTHR47063">
    <property type="entry name" value="RIBONUCLEASE H2 SUBUNIT C"/>
    <property type="match status" value="1"/>
</dbReference>
<name>A0A2G8LMN0_STIJA</name>
<dbReference type="Proteomes" id="UP000230750">
    <property type="component" value="Unassembled WGS sequence"/>
</dbReference>